<sequence length="100" mass="10821">KNGKVVVVRGCRGGCGDDGVVAARWCWQPRWWCGGDVEGGDDGGSGVMMVNGGHRGGDVDDLGGGGWLESSQNLVRKRGRHRKIIMRGKRLSVYVRVIKK</sequence>
<dbReference type="EMBL" id="BKCJ010987698">
    <property type="protein sequence ID" value="GFC60974.1"/>
    <property type="molecule type" value="Genomic_DNA"/>
</dbReference>
<comment type="caution">
    <text evidence="1">The sequence shown here is derived from an EMBL/GenBank/DDBJ whole genome shotgun (WGS) entry which is preliminary data.</text>
</comment>
<dbReference type="AlphaFoldDB" id="A0A699QCJ8"/>
<name>A0A699QCJ8_TANCI</name>
<protein>
    <submittedName>
        <fullName evidence="1">Uncharacterized protein</fullName>
    </submittedName>
</protein>
<accession>A0A699QCJ8</accession>
<reference evidence="1" key="1">
    <citation type="journal article" date="2019" name="Sci. Rep.">
        <title>Draft genome of Tanacetum cinerariifolium, the natural source of mosquito coil.</title>
        <authorList>
            <person name="Yamashiro T."/>
            <person name="Shiraishi A."/>
            <person name="Satake H."/>
            <person name="Nakayama K."/>
        </authorList>
    </citation>
    <scope>NUCLEOTIDE SEQUENCE</scope>
</reference>
<feature type="non-terminal residue" evidence="1">
    <location>
        <position position="1"/>
    </location>
</feature>
<gene>
    <name evidence="1" type="ORF">Tci_832944</name>
</gene>
<evidence type="ECO:0000313" key="1">
    <source>
        <dbReference type="EMBL" id="GFC60974.1"/>
    </source>
</evidence>
<proteinExistence type="predicted"/>
<organism evidence="1">
    <name type="scientific">Tanacetum cinerariifolium</name>
    <name type="common">Dalmatian daisy</name>
    <name type="synonym">Chrysanthemum cinerariifolium</name>
    <dbReference type="NCBI Taxonomy" id="118510"/>
    <lineage>
        <taxon>Eukaryota</taxon>
        <taxon>Viridiplantae</taxon>
        <taxon>Streptophyta</taxon>
        <taxon>Embryophyta</taxon>
        <taxon>Tracheophyta</taxon>
        <taxon>Spermatophyta</taxon>
        <taxon>Magnoliopsida</taxon>
        <taxon>eudicotyledons</taxon>
        <taxon>Gunneridae</taxon>
        <taxon>Pentapetalae</taxon>
        <taxon>asterids</taxon>
        <taxon>campanulids</taxon>
        <taxon>Asterales</taxon>
        <taxon>Asteraceae</taxon>
        <taxon>Asteroideae</taxon>
        <taxon>Anthemideae</taxon>
        <taxon>Anthemidinae</taxon>
        <taxon>Tanacetum</taxon>
    </lineage>
</organism>